<protein>
    <submittedName>
        <fullName evidence="1">Uncharacterized protein</fullName>
    </submittedName>
</protein>
<organism evidence="1 2">
    <name type="scientific">Vaccinium darrowii</name>
    <dbReference type="NCBI Taxonomy" id="229202"/>
    <lineage>
        <taxon>Eukaryota</taxon>
        <taxon>Viridiplantae</taxon>
        <taxon>Streptophyta</taxon>
        <taxon>Embryophyta</taxon>
        <taxon>Tracheophyta</taxon>
        <taxon>Spermatophyta</taxon>
        <taxon>Magnoliopsida</taxon>
        <taxon>eudicotyledons</taxon>
        <taxon>Gunneridae</taxon>
        <taxon>Pentapetalae</taxon>
        <taxon>asterids</taxon>
        <taxon>Ericales</taxon>
        <taxon>Ericaceae</taxon>
        <taxon>Vaccinioideae</taxon>
        <taxon>Vaccinieae</taxon>
        <taxon>Vaccinium</taxon>
    </lineage>
</organism>
<reference evidence="1 2" key="1">
    <citation type="journal article" date="2021" name="Hortic Res">
        <title>High-quality reference genome and annotation aids understanding of berry development for evergreen blueberry (Vaccinium darrowii).</title>
        <authorList>
            <person name="Yu J."/>
            <person name="Hulse-Kemp A.M."/>
            <person name="Babiker E."/>
            <person name="Staton M."/>
        </authorList>
    </citation>
    <scope>NUCLEOTIDE SEQUENCE [LARGE SCALE GENOMIC DNA]</scope>
    <source>
        <strain evidence="2">cv. NJ 8807/NJ 8810</strain>
        <tissue evidence="1">Young leaf</tissue>
    </source>
</reference>
<gene>
    <name evidence="1" type="ORF">Vadar_001386</name>
</gene>
<evidence type="ECO:0000313" key="2">
    <source>
        <dbReference type="Proteomes" id="UP000828048"/>
    </source>
</evidence>
<dbReference type="EMBL" id="CM037155">
    <property type="protein sequence ID" value="KAH7845385.1"/>
    <property type="molecule type" value="Genomic_DNA"/>
</dbReference>
<comment type="caution">
    <text evidence="1">The sequence shown here is derived from an EMBL/GenBank/DDBJ whole genome shotgun (WGS) entry which is preliminary data.</text>
</comment>
<keyword evidence="2" id="KW-1185">Reference proteome</keyword>
<accession>A0ACB7XXK0</accession>
<name>A0ACB7XXK0_9ERIC</name>
<dbReference type="Proteomes" id="UP000828048">
    <property type="component" value="Chromosome 5"/>
</dbReference>
<evidence type="ECO:0000313" key="1">
    <source>
        <dbReference type="EMBL" id="KAH7845385.1"/>
    </source>
</evidence>
<sequence length="383" mass="43821">MIFVYDHMGNGSLGDYLFRMYSDPFPWKKWLEICINVARGLQHMHSSLNQILIHHLDITTDNIMLDKDWVPKFLLDINWFHFDTGSMYKDILVPSNVATIGESLTYLVSPRYYAPEHIRSGGVMKESHVYSFGVVLLDVLLYGRNALEPMLHCGHQTSVDCFKSCMNSKCIGHINNIIDPYLMGNVTPECFREFVKIINDCLYHKRIKRPSMDDVVGRLEFILELLETSGDHGSVASEDHQSEVSFKEAVYQAYNNALFNDNEPLLFDWESGITSMNPNTSFFGQLHLRAMSVATFDDFDYHSTIGQQLIKNDVPEASGLRCSHRRLQPDHINVIVVFVDDLMELKRHVSQCRAFPGVGDIFSSASQPHEVLMNELLVISKNF</sequence>
<proteinExistence type="predicted"/>